<evidence type="ECO:0000256" key="6">
    <source>
        <dbReference type="SAM" id="MobiDB-lite"/>
    </source>
</evidence>
<dbReference type="GO" id="GO:0016020">
    <property type="term" value="C:membrane"/>
    <property type="evidence" value="ECO:0007669"/>
    <property type="project" value="UniProtKB-SubCell"/>
</dbReference>
<reference evidence="9" key="1">
    <citation type="submission" date="2023-03" db="EMBL/GenBank/DDBJ databases">
        <title>Massive genome expansion in bonnet fungi (Mycena s.s.) driven by repeated elements and novel gene families across ecological guilds.</title>
        <authorList>
            <consortium name="Lawrence Berkeley National Laboratory"/>
            <person name="Harder C.B."/>
            <person name="Miyauchi S."/>
            <person name="Viragh M."/>
            <person name="Kuo A."/>
            <person name="Thoen E."/>
            <person name="Andreopoulos B."/>
            <person name="Lu D."/>
            <person name="Skrede I."/>
            <person name="Drula E."/>
            <person name="Henrissat B."/>
            <person name="Morin E."/>
            <person name="Kohler A."/>
            <person name="Barry K."/>
            <person name="LaButti K."/>
            <person name="Morin E."/>
            <person name="Salamov A."/>
            <person name="Lipzen A."/>
            <person name="Mereny Z."/>
            <person name="Hegedus B."/>
            <person name="Baldrian P."/>
            <person name="Stursova M."/>
            <person name="Weitz H."/>
            <person name="Taylor A."/>
            <person name="Grigoriev I.V."/>
            <person name="Nagy L.G."/>
            <person name="Martin F."/>
            <person name="Kauserud H."/>
        </authorList>
    </citation>
    <scope>NUCLEOTIDE SEQUENCE</scope>
    <source>
        <strain evidence="9">CBHHK182m</strain>
    </source>
</reference>
<comment type="subcellular location">
    <subcellularLocation>
        <location evidence="1">Membrane</location>
        <topology evidence="1">Multi-pass membrane protein</topology>
    </subcellularLocation>
</comment>
<protein>
    <submittedName>
        <fullName evidence="9">TLC domain-containing protein</fullName>
    </submittedName>
</protein>
<dbReference type="EMBL" id="JARKIB010000011">
    <property type="protein sequence ID" value="KAJ7775139.1"/>
    <property type="molecule type" value="Genomic_DNA"/>
</dbReference>
<feature type="transmembrane region" description="Helical" evidence="7">
    <location>
        <begin position="20"/>
        <end position="43"/>
    </location>
</feature>
<feature type="domain" description="TLC" evidence="8">
    <location>
        <begin position="53"/>
        <end position="248"/>
    </location>
</feature>
<dbReference type="AlphaFoldDB" id="A0AAD7NU65"/>
<name>A0AAD7NU65_9AGAR</name>
<proteinExistence type="predicted"/>
<dbReference type="PANTHER" id="PTHR13439:SF0">
    <property type="entry name" value="TOPOISOMERASE I DAMAGE AFFECTED PROTEIN 4"/>
    <property type="match status" value="1"/>
</dbReference>
<feature type="transmembrane region" description="Helical" evidence="7">
    <location>
        <begin position="177"/>
        <end position="194"/>
    </location>
</feature>
<evidence type="ECO:0000256" key="5">
    <source>
        <dbReference type="PROSITE-ProRule" id="PRU00205"/>
    </source>
</evidence>
<feature type="transmembrane region" description="Helical" evidence="7">
    <location>
        <begin position="214"/>
        <end position="236"/>
    </location>
</feature>
<evidence type="ECO:0000313" key="9">
    <source>
        <dbReference type="EMBL" id="KAJ7775139.1"/>
    </source>
</evidence>
<dbReference type="SMART" id="SM00724">
    <property type="entry name" value="TLC"/>
    <property type="match status" value="1"/>
</dbReference>
<dbReference type="PANTHER" id="PTHR13439">
    <property type="entry name" value="CT120 PROTEIN"/>
    <property type="match status" value="1"/>
</dbReference>
<keyword evidence="4 5" id="KW-0472">Membrane</keyword>
<evidence type="ECO:0000256" key="4">
    <source>
        <dbReference type="ARBA" id="ARBA00023136"/>
    </source>
</evidence>
<evidence type="ECO:0000256" key="1">
    <source>
        <dbReference type="ARBA" id="ARBA00004141"/>
    </source>
</evidence>
<evidence type="ECO:0000313" key="10">
    <source>
        <dbReference type="Proteomes" id="UP001215598"/>
    </source>
</evidence>
<comment type="caution">
    <text evidence="9">The sequence shown here is derived from an EMBL/GenBank/DDBJ whole genome shotgun (WGS) entry which is preliminary data.</text>
</comment>
<feature type="region of interest" description="Disordered" evidence="6">
    <location>
        <begin position="254"/>
        <end position="274"/>
    </location>
</feature>
<dbReference type="PROSITE" id="PS50922">
    <property type="entry name" value="TLC"/>
    <property type="match status" value="1"/>
</dbReference>
<evidence type="ECO:0000256" key="2">
    <source>
        <dbReference type="ARBA" id="ARBA00022692"/>
    </source>
</evidence>
<dbReference type="InterPro" id="IPR006634">
    <property type="entry name" value="TLC-dom"/>
</dbReference>
<keyword evidence="3 7" id="KW-1133">Transmembrane helix</keyword>
<evidence type="ECO:0000256" key="7">
    <source>
        <dbReference type="SAM" id="Phobius"/>
    </source>
</evidence>
<dbReference type="GO" id="GO:0005783">
    <property type="term" value="C:endoplasmic reticulum"/>
    <property type="evidence" value="ECO:0007669"/>
    <property type="project" value="TreeGrafter"/>
</dbReference>
<evidence type="ECO:0000256" key="3">
    <source>
        <dbReference type="ARBA" id="ARBA00022989"/>
    </source>
</evidence>
<dbReference type="Proteomes" id="UP001215598">
    <property type="component" value="Unassembled WGS sequence"/>
</dbReference>
<organism evidence="9 10">
    <name type="scientific">Mycena metata</name>
    <dbReference type="NCBI Taxonomy" id="1033252"/>
    <lineage>
        <taxon>Eukaryota</taxon>
        <taxon>Fungi</taxon>
        <taxon>Dikarya</taxon>
        <taxon>Basidiomycota</taxon>
        <taxon>Agaricomycotina</taxon>
        <taxon>Agaricomycetes</taxon>
        <taxon>Agaricomycetidae</taxon>
        <taxon>Agaricales</taxon>
        <taxon>Marasmiineae</taxon>
        <taxon>Mycenaceae</taxon>
        <taxon>Mycena</taxon>
    </lineage>
</organism>
<evidence type="ECO:0000259" key="8">
    <source>
        <dbReference type="PROSITE" id="PS50922"/>
    </source>
</evidence>
<keyword evidence="2 5" id="KW-0812">Transmembrane</keyword>
<keyword evidence="10" id="KW-1185">Reference proteome</keyword>
<gene>
    <name evidence="9" type="ORF">B0H16DRAFT_87023</name>
</gene>
<sequence>MNLPTIDQALPRLNPHLSVLLTSFALFNVVHLVVVPILARVLVAAQWKDLNARARNNWAVHICSQLHAIIILPLALRCLALPELDADRAFGWHERSGTVQAVACGYFLWDTIESLVNFEDIGFVLHGLACLAIYLLSFQPFLAYYASRCLLWEASTFFLNIHWALDKMNRTGGTFQLVNGVFLLLTFFSVRLVYGGITSYQFFQTLYNGRQEIAPVALAITGVGNILLQSLNWFWFAKMITALRKRFTPAKKHQNGVAQNGVGVPQNGLHKKND</sequence>
<dbReference type="GO" id="GO:0055088">
    <property type="term" value="P:lipid homeostasis"/>
    <property type="evidence" value="ECO:0007669"/>
    <property type="project" value="TreeGrafter"/>
</dbReference>
<accession>A0AAD7NU65</accession>
<dbReference type="InterPro" id="IPR050846">
    <property type="entry name" value="TLCD"/>
</dbReference>
<dbReference type="Pfam" id="PF03798">
    <property type="entry name" value="TRAM_LAG1_CLN8"/>
    <property type="match status" value="1"/>
</dbReference>
<feature type="transmembrane region" description="Helical" evidence="7">
    <location>
        <begin position="121"/>
        <end position="139"/>
    </location>
</feature>